<keyword evidence="4 8" id="KW-0812">Transmembrane</keyword>
<accession>A0A4V3GM01</accession>
<dbReference type="Pfam" id="PF13715">
    <property type="entry name" value="CarbopepD_reg_2"/>
    <property type="match status" value="1"/>
</dbReference>
<keyword evidence="5 9" id="KW-0798">TonB box</keyword>
<dbReference type="PROSITE" id="PS52016">
    <property type="entry name" value="TONB_DEPENDENT_REC_3"/>
    <property type="match status" value="1"/>
</dbReference>
<dbReference type="AlphaFoldDB" id="A0A4V3GM01"/>
<evidence type="ECO:0000259" key="10">
    <source>
        <dbReference type="Pfam" id="PF00593"/>
    </source>
</evidence>
<feature type="domain" description="TonB-dependent receptor-like beta-barrel" evidence="10">
    <location>
        <begin position="523"/>
        <end position="1081"/>
    </location>
</feature>
<dbReference type="Pfam" id="PF00593">
    <property type="entry name" value="TonB_dep_Rec_b-barrel"/>
    <property type="match status" value="1"/>
</dbReference>
<keyword evidence="13" id="KW-1185">Reference proteome</keyword>
<dbReference type="SUPFAM" id="SSF56935">
    <property type="entry name" value="Porins"/>
    <property type="match status" value="1"/>
</dbReference>
<evidence type="ECO:0000256" key="3">
    <source>
        <dbReference type="ARBA" id="ARBA00022452"/>
    </source>
</evidence>
<evidence type="ECO:0000256" key="9">
    <source>
        <dbReference type="RuleBase" id="RU003357"/>
    </source>
</evidence>
<proteinExistence type="inferred from homology"/>
<evidence type="ECO:0000256" key="2">
    <source>
        <dbReference type="ARBA" id="ARBA00022448"/>
    </source>
</evidence>
<keyword evidence="2 8" id="KW-0813">Transport</keyword>
<evidence type="ECO:0000256" key="4">
    <source>
        <dbReference type="ARBA" id="ARBA00022692"/>
    </source>
</evidence>
<dbReference type="Proteomes" id="UP000294498">
    <property type="component" value="Unassembled WGS sequence"/>
</dbReference>
<dbReference type="Pfam" id="PF07715">
    <property type="entry name" value="Plug"/>
    <property type="match status" value="1"/>
</dbReference>
<evidence type="ECO:0000256" key="5">
    <source>
        <dbReference type="ARBA" id="ARBA00023077"/>
    </source>
</evidence>
<dbReference type="InterPro" id="IPR012910">
    <property type="entry name" value="Plug_dom"/>
</dbReference>
<evidence type="ECO:0000313" key="13">
    <source>
        <dbReference type="Proteomes" id="UP000294498"/>
    </source>
</evidence>
<evidence type="ECO:0000313" key="12">
    <source>
        <dbReference type="EMBL" id="TDX01563.1"/>
    </source>
</evidence>
<dbReference type="Gene3D" id="2.60.40.1120">
    <property type="entry name" value="Carboxypeptidase-like, regulatory domain"/>
    <property type="match status" value="1"/>
</dbReference>
<dbReference type="Gene3D" id="2.170.130.10">
    <property type="entry name" value="TonB-dependent receptor, plug domain"/>
    <property type="match status" value="1"/>
</dbReference>
<keyword evidence="3 8" id="KW-1134">Transmembrane beta strand</keyword>
<dbReference type="OrthoDB" id="9768177at2"/>
<comment type="subcellular location">
    <subcellularLocation>
        <location evidence="1 8">Cell outer membrane</location>
        <topology evidence="1 8">Multi-pass membrane protein</topology>
    </subcellularLocation>
</comment>
<dbReference type="SUPFAM" id="SSF49464">
    <property type="entry name" value="Carboxypeptidase regulatory domain-like"/>
    <property type="match status" value="1"/>
</dbReference>
<dbReference type="InterPro" id="IPR037066">
    <property type="entry name" value="Plug_dom_sf"/>
</dbReference>
<organism evidence="12 13">
    <name type="scientific">Dinghuibacter silviterrae</name>
    <dbReference type="NCBI Taxonomy" id="1539049"/>
    <lineage>
        <taxon>Bacteria</taxon>
        <taxon>Pseudomonadati</taxon>
        <taxon>Bacteroidota</taxon>
        <taxon>Chitinophagia</taxon>
        <taxon>Chitinophagales</taxon>
        <taxon>Chitinophagaceae</taxon>
        <taxon>Dinghuibacter</taxon>
    </lineage>
</organism>
<dbReference type="RefSeq" id="WP_133994208.1">
    <property type="nucleotide sequence ID" value="NZ_SODV01000001.1"/>
</dbReference>
<keyword evidence="7 8" id="KW-0998">Cell outer membrane</keyword>
<dbReference type="InterPro" id="IPR008969">
    <property type="entry name" value="CarboxyPept-like_regulatory"/>
</dbReference>
<name>A0A4V3GM01_9BACT</name>
<dbReference type="InterPro" id="IPR036942">
    <property type="entry name" value="Beta-barrel_TonB_sf"/>
</dbReference>
<dbReference type="InterPro" id="IPR023996">
    <property type="entry name" value="TonB-dep_OMP_SusC/RagA"/>
</dbReference>
<keyword evidence="6 8" id="KW-0472">Membrane</keyword>
<evidence type="ECO:0000256" key="1">
    <source>
        <dbReference type="ARBA" id="ARBA00004571"/>
    </source>
</evidence>
<evidence type="ECO:0000256" key="7">
    <source>
        <dbReference type="ARBA" id="ARBA00023237"/>
    </source>
</evidence>
<comment type="similarity">
    <text evidence="8 9">Belongs to the TonB-dependent receptor family.</text>
</comment>
<dbReference type="Gene3D" id="2.40.170.20">
    <property type="entry name" value="TonB-dependent receptor, beta-barrel domain"/>
    <property type="match status" value="1"/>
</dbReference>
<dbReference type="EMBL" id="SODV01000001">
    <property type="protein sequence ID" value="TDX01563.1"/>
    <property type="molecule type" value="Genomic_DNA"/>
</dbReference>
<dbReference type="NCBIfam" id="TIGR04056">
    <property type="entry name" value="OMP_RagA_SusC"/>
    <property type="match status" value="1"/>
</dbReference>
<dbReference type="InterPro" id="IPR000531">
    <property type="entry name" value="Beta-barrel_TonB"/>
</dbReference>
<sequence>MQKAAYCARSSRGNRRAMYKILMVMKLTAVLITFTLLQAHASGVAQTITLSGKNLDMKTVFTAIKKQTGYVAFSKKGLLEECSPISFTVRNMPLQDFLALVSQGQPFTYLIVDKTISLSRKEEPVPPAQEDTLHTVSGRIVDENGRPLSGASITIKHTKTATMTQADGSFTVRAREGEILVVTFVGFTPQEVRISATHLRFPFSVRLQQSSSELDQLQVTAYGTTTKRLNPGDITTITAKDIENNPVTNVLAAIQGRVPGLFVQQVSGQPGSAFKLNVRDATNFSSGAIPPLVIVDGVRYPNGTLPVSTNTSISPYNFLQGGSALNFINPNDIASIDVLKDADATAIYGSSGAYGVIIITTKKAKPEAPVFNANVYTGVSVNNTMPKLLNTQQYLMLRQEALKNNNQTPGAGDYDLNGTWSSTAYTDWRKVYLGSSAQSTNANLSYSGGNKNTSYMVNGSYMNNGNIQRHKGSFQNGNIRFSLNTATNDNKFNLNLSGGYLFSKDDMVPYDFSQSTALDAPNAPSPFLSNGNINWADNDPDGPGTAGNINRLYNNQTHNLLANGTLVYRPVTGVTLRTIFGYNDIVGSELSGYPTTTMSPTTTNAAQQTSADFHHYDQKMFSISPYAEYDRNLFQKGDLSVKAGGEIDNGNTLQDDIAGKGFASDALLNDPAAASTVTSGYSQTPYRALGFYGIVKYVWDGKYIVDFNGRRDGSTRFGPDKRFGNFGSVAAAWIFSEENFVKEHLRFISFGKLRASTGVVGGDAIRDYAYLSTYSAGGVAYDGATTLYPSTLANPNLQWEKNRDKEVGLEMGFLKDRVFAEASYYHNESSNQLVSRPVSSVTGFSQYVLNSDAVIRTSGWEMYLNTRNLVTRNFTWSTRINLSIPTSKLLRAPSQANQNTNFVVGKPVTGLLLYKYAGVDPQTGYFMFTNAKGTTQDDLLDLTQADKTQFVDQAPKYYGGIQNTFTYKQFSLDFFLNYTNRRGENALAQSGYLFGMFDINGTKDWLRRWQNPGDKTDMPKVTTNLFDAYFRLQEYMNSTGAYTNASYIRLSNVNLRYQFSKDLVRKMHLRDLSVFFQGQNLLTISHFGGLDPENMNAGVIPPLRVFTGGINLSL</sequence>
<feature type="domain" description="TonB-dependent receptor plug" evidence="11">
    <location>
        <begin position="228"/>
        <end position="356"/>
    </location>
</feature>
<dbReference type="GO" id="GO:0009279">
    <property type="term" value="C:cell outer membrane"/>
    <property type="evidence" value="ECO:0007669"/>
    <property type="project" value="UniProtKB-SubCell"/>
</dbReference>
<dbReference type="InterPro" id="IPR039426">
    <property type="entry name" value="TonB-dep_rcpt-like"/>
</dbReference>
<evidence type="ECO:0000256" key="8">
    <source>
        <dbReference type="PROSITE-ProRule" id="PRU01360"/>
    </source>
</evidence>
<protein>
    <submittedName>
        <fullName evidence="12">TonB-linked SusC/RagA family outer membrane protein</fullName>
    </submittedName>
</protein>
<evidence type="ECO:0000259" key="11">
    <source>
        <dbReference type="Pfam" id="PF07715"/>
    </source>
</evidence>
<dbReference type="NCBIfam" id="TIGR04057">
    <property type="entry name" value="SusC_RagA_signa"/>
    <property type="match status" value="1"/>
</dbReference>
<gene>
    <name evidence="12" type="ORF">EDB95_2603</name>
</gene>
<dbReference type="InterPro" id="IPR023997">
    <property type="entry name" value="TonB-dep_OMP_SusC/RagA_CS"/>
</dbReference>
<reference evidence="12 13" key="1">
    <citation type="submission" date="2019-03" db="EMBL/GenBank/DDBJ databases">
        <title>Genomic Encyclopedia of Type Strains, Phase IV (KMG-IV): sequencing the most valuable type-strain genomes for metagenomic binning, comparative biology and taxonomic classification.</title>
        <authorList>
            <person name="Goeker M."/>
        </authorList>
    </citation>
    <scope>NUCLEOTIDE SEQUENCE [LARGE SCALE GENOMIC DNA]</scope>
    <source>
        <strain evidence="12 13">DSM 100059</strain>
    </source>
</reference>
<evidence type="ECO:0000256" key="6">
    <source>
        <dbReference type="ARBA" id="ARBA00023136"/>
    </source>
</evidence>
<comment type="caution">
    <text evidence="12">The sequence shown here is derived from an EMBL/GenBank/DDBJ whole genome shotgun (WGS) entry which is preliminary data.</text>
</comment>